<dbReference type="SUPFAM" id="SSF82714">
    <property type="entry name" value="Multidrug efflux transporter AcrB TolC docking domain, DN and DC subdomains"/>
    <property type="match status" value="1"/>
</dbReference>
<name>A0ABP7Q5M7_9BACT</name>
<dbReference type="Pfam" id="PF00873">
    <property type="entry name" value="ACR_tran"/>
    <property type="match status" value="1"/>
</dbReference>
<dbReference type="SUPFAM" id="SSF82866">
    <property type="entry name" value="Multidrug efflux transporter AcrB transmembrane domain"/>
    <property type="match status" value="1"/>
</dbReference>
<feature type="region of interest" description="Disordered" evidence="1">
    <location>
        <begin position="420"/>
        <end position="455"/>
    </location>
</feature>
<dbReference type="RefSeq" id="WP_345124287.1">
    <property type="nucleotide sequence ID" value="NZ_BAABDI010000014.1"/>
</dbReference>
<evidence type="ECO:0008006" key="5">
    <source>
        <dbReference type="Google" id="ProtNLM"/>
    </source>
</evidence>
<keyword evidence="2" id="KW-1133">Transmembrane helix</keyword>
<dbReference type="EMBL" id="BAABDI010000014">
    <property type="protein sequence ID" value="GAA3976677.1"/>
    <property type="molecule type" value="Genomic_DNA"/>
</dbReference>
<dbReference type="Proteomes" id="UP001501556">
    <property type="component" value="Unassembled WGS sequence"/>
</dbReference>
<feature type="transmembrane region" description="Helical" evidence="2">
    <location>
        <begin position="363"/>
        <end position="381"/>
    </location>
</feature>
<dbReference type="Gene3D" id="1.20.1640.10">
    <property type="entry name" value="Multidrug efflux transporter AcrB transmembrane domain"/>
    <property type="match status" value="1"/>
</dbReference>
<accession>A0ABP7Q5M7</accession>
<evidence type="ECO:0000313" key="3">
    <source>
        <dbReference type="EMBL" id="GAA3976677.1"/>
    </source>
</evidence>
<sequence>MIERLISFSLRNRYLVLLLAAGLFAWGAYSVRASKIDAIPDLSENQVIVFTEWMGRSPQIMEDQVTYPLVTNMQGLPKVKSVRGTSMFGMSFVFLIFEDDADIYWARERVLERLNYAQRLLPTGVTPTLGPDGTGVGHVLWYTLKAPGLDLGEQRALQDWYVKFGLQNVPGVSEVASFGGFQKQYQVTVDPTKMTYYGITLPQVLAAVRSNNNEAGGRKFEQSGVGYIIKTTGYIQDMATLENVPVITQGTTPVRIRDVATVQMTGEARLGIMDLNGEGEAVGGIVVMRYGENADAMITRVKAKMEQIRAGLPPGVSFQLVYDRSGLIQDSVDSIKHTLLEEMVVVSLVVLLFLFHWRSALSILIQIPITIATSFILLNAFDISSNIMSLTGIALAIGVIVDNGIVMTENAYRNLAEYQAGESAGGPPDAGPEPPTALPAAAGPAPSTPTPVSHG</sequence>
<dbReference type="SUPFAM" id="SSF82693">
    <property type="entry name" value="Multidrug efflux transporter AcrB pore domain, PN1, PN2, PC1 and PC2 subdomains"/>
    <property type="match status" value="2"/>
</dbReference>
<gene>
    <name evidence="3" type="ORF">GCM10022407_22540</name>
</gene>
<comment type="caution">
    <text evidence="3">The sequence shown here is derived from an EMBL/GenBank/DDBJ whole genome shotgun (WGS) entry which is preliminary data.</text>
</comment>
<feature type="transmembrane region" description="Helical" evidence="2">
    <location>
        <begin position="387"/>
        <end position="406"/>
    </location>
</feature>
<protein>
    <recommendedName>
        <fullName evidence="5">Heavy metal efflux pump, CzcA family</fullName>
    </recommendedName>
</protein>
<keyword evidence="2" id="KW-0812">Transmembrane</keyword>
<reference evidence="4" key="1">
    <citation type="journal article" date="2019" name="Int. J. Syst. Evol. Microbiol.">
        <title>The Global Catalogue of Microorganisms (GCM) 10K type strain sequencing project: providing services to taxonomists for standard genome sequencing and annotation.</title>
        <authorList>
            <consortium name="The Broad Institute Genomics Platform"/>
            <consortium name="The Broad Institute Genome Sequencing Center for Infectious Disease"/>
            <person name="Wu L."/>
            <person name="Ma J."/>
        </authorList>
    </citation>
    <scope>NUCLEOTIDE SEQUENCE [LARGE SCALE GENOMIC DNA]</scope>
    <source>
        <strain evidence="4">JCM 17217</strain>
    </source>
</reference>
<dbReference type="Gene3D" id="3.30.2090.10">
    <property type="entry name" value="Multidrug efflux transporter AcrB TolC docking domain, DN and DC subdomains"/>
    <property type="match status" value="1"/>
</dbReference>
<keyword evidence="4" id="KW-1185">Reference proteome</keyword>
<dbReference type="Gene3D" id="3.30.70.1320">
    <property type="entry name" value="Multidrug efflux transporter AcrB pore domain like"/>
    <property type="match status" value="1"/>
</dbReference>
<dbReference type="InterPro" id="IPR001036">
    <property type="entry name" value="Acrflvin-R"/>
</dbReference>
<keyword evidence="2" id="KW-0472">Membrane</keyword>
<organism evidence="3 4">
    <name type="scientific">Hymenobacter antarcticus</name>
    <dbReference type="NCBI Taxonomy" id="486270"/>
    <lineage>
        <taxon>Bacteria</taxon>
        <taxon>Pseudomonadati</taxon>
        <taxon>Bacteroidota</taxon>
        <taxon>Cytophagia</taxon>
        <taxon>Cytophagales</taxon>
        <taxon>Hymenobacteraceae</taxon>
        <taxon>Hymenobacter</taxon>
    </lineage>
</organism>
<dbReference type="PANTHER" id="PTHR32063">
    <property type="match status" value="1"/>
</dbReference>
<evidence type="ECO:0000313" key="4">
    <source>
        <dbReference type="Proteomes" id="UP001501556"/>
    </source>
</evidence>
<proteinExistence type="predicted"/>
<dbReference type="PANTHER" id="PTHR32063:SF19">
    <property type="entry name" value="CATION EFFLUX SYSTEM PROTEIN CUSA"/>
    <property type="match status" value="1"/>
</dbReference>
<evidence type="ECO:0000256" key="2">
    <source>
        <dbReference type="SAM" id="Phobius"/>
    </source>
</evidence>
<dbReference type="InterPro" id="IPR027463">
    <property type="entry name" value="AcrB_DN_DC_subdom"/>
</dbReference>
<dbReference type="PRINTS" id="PR00702">
    <property type="entry name" value="ACRIFLAVINRP"/>
</dbReference>
<dbReference type="Gene3D" id="3.30.70.1430">
    <property type="entry name" value="Multidrug efflux transporter AcrB pore domain"/>
    <property type="match status" value="1"/>
</dbReference>
<evidence type="ECO:0000256" key="1">
    <source>
        <dbReference type="SAM" id="MobiDB-lite"/>
    </source>
</evidence>